<dbReference type="STRING" id="200361.A0A453LG34"/>
<dbReference type="PANTHER" id="PTHR11993:SF10">
    <property type="entry name" value="NADH DEHYDROGENASE [UBIQUINONE] IRON-SULFUR PROTEIN 2, MITOCHONDRIAL"/>
    <property type="match status" value="1"/>
</dbReference>
<dbReference type="Proteomes" id="UP000015105">
    <property type="component" value="Chromosome 5D"/>
</dbReference>
<dbReference type="Gene3D" id="1.10.645.10">
    <property type="entry name" value="Cytochrome-c3 Hydrogenase, chain B"/>
    <property type="match status" value="1"/>
</dbReference>
<dbReference type="EnsemblPlants" id="AET5Gv20749200.1">
    <property type="protein sequence ID" value="AET5Gv20749200.1"/>
    <property type="gene ID" value="AET5Gv20749200"/>
</dbReference>
<keyword evidence="2" id="KW-0521">NADP</keyword>
<dbReference type="AlphaFoldDB" id="A0A453LG34"/>
<dbReference type="InterPro" id="IPR022885">
    <property type="entry name" value="NDH1_su_D/H"/>
</dbReference>
<reference evidence="5" key="4">
    <citation type="submission" date="2019-03" db="UniProtKB">
        <authorList>
            <consortium name="EnsemblPlants"/>
        </authorList>
    </citation>
    <scope>IDENTIFICATION</scope>
</reference>
<evidence type="ECO:0000259" key="4">
    <source>
        <dbReference type="Pfam" id="PF00346"/>
    </source>
</evidence>
<dbReference type="SUPFAM" id="SSF56762">
    <property type="entry name" value="HydB/Nqo4-like"/>
    <property type="match status" value="1"/>
</dbReference>
<comment type="similarity">
    <text evidence="1">Belongs to the complex I 49 kDa subunit family.</text>
</comment>
<feature type="domain" description="NADH-quinone oxidoreductase subunit D" evidence="4">
    <location>
        <begin position="73"/>
        <end position="170"/>
    </location>
</feature>
<dbReference type="GO" id="GO:0009535">
    <property type="term" value="C:chloroplast thylakoid membrane"/>
    <property type="evidence" value="ECO:0007669"/>
    <property type="project" value="TreeGrafter"/>
</dbReference>
<evidence type="ECO:0000313" key="5">
    <source>
        <dbReference type="EnsemblPlants" id="AET5Gv20749200.1"/>
    </source>
</evidence>
<reference evidence="5" key="3">
    <citation type="journal article" date="2017" name="Nature">
        <title>Genome sequence of the progenitor of the wheat D genome Aegilops tauschii.</title>
        <authorList>
            <person name="Luo M.C."/>
            <person name="Gu Y.Q."/>
            <person name="Puiu D."/>
            <person name="Wang H."/>
            <person name="Twardziok S.O."/>
            <person name="Deal K.R."/>
            <person name="Huo N."/>
            <person name="Zhu T."/>
            <person name="Wang L."/>
            <person name="Wang Y."/>
            <person name="McGuire P.E."/>
            <person name="Liu S."/>
            <person name="Long H."/>
            <person name="Ramasamy R.K."/>
            <person name="Rodriguez J.C."/>
            <person name="Van S.L."/>
            <person name="Yuan L."/>
            <person name="Wang Z."/>
            <person name="Xia Z."/>
            <person name="Xiao L."/>
            <person name="Anderson O.D."/>
            <person name="Ouyang S."/>
            <person name="Liang Y."/>
            <person name="Zimin A.V."/>
            <person name="Pertea G."/>
            <person name="Qi P."/>
            <person name="Bennetzen J.L."/>
            <person name="Dai X."/>
            <person name="Dawson M.W."/>
            <person name="Muller H.G."/>
            <person name="Kugler K."/>
            <person name="Rivarola-Duarte L."/>
            <person name="Spannagl M."/>
            <person name="Mayer K.F.X."/>
            <person name="Lu F.H."/>
            <person name="Bevan M.W."/>
            <person name="Leroy P."/>
            <person name="Li P."/>
            <person name="You F.M."/>
            <person name="Sun Q."/>
            <person name="Liu Z."/>
            <person name="Lyons E."/>
            <person name="Wicker T."/>
            <person name="Salzberg S.L."/>
            <person name="Devos K.M."/>
            <person name="Dvorak J."/>
        </authorList>
    </citation>
    <scope>NUCLEOTIDE SEQUENCE [LARGE SCALE GENOMIC DNA]</scope>
    <source>
        <strain evidence="5">cv. AL8/78</strain>
    </source>
</reference>
<name>A0A453LG34_AEGTS</name>
<keyword evidence="6" id="KW-1185">Reference proteome</keyword>
<reference evidence="5" key="5">
    <citation type="journal article" date="2021" name="G3 (Bethesda)">
        <title>Aegilops tauschii genome assembly Aet v5.0 features greater sequence contiguity and improved annotation.</title>
        <authorList>
            <person name="Wang L."/>
            <person name="Zhu T."/>
            <person name="Rodriguez J.C."/>
            <person name="Deal K.R."/>
            <person name="Dubcovsky J."/>
            <person name="McGuire P.E."/>
            <person name="Lux T."/>
            <person name="Spannagl M."/>
            <person name="Mayer K.F.X."/>
            <person name="Baldrich P."/>
            <person name="Meyers B.C."/>
            <person name="Huo N."/>
            <person name="Gu Y.Q."/>
            <person name="Zhou H."/>
            <person name="Devos K.M."/>
            <person name="Bennetzen J.L."/>
            <person name="Unver T."/>
            <person name="Budak H."/>
            <person name="Gulick P.J."/>
            <person name="Galiba G."/>
            <person name="Kalapos B."/>
            <person name="Nelson D.R."/>
            <person name="Li P."/>
            <person name="You F.M."/>
            <person name="Luo M.C."/>
            <person name="Dvorak J."/>
        </authorList>
    </citation>
    <scope>NUCLEOTIDE SEQUENCE [LARGE SCALE GENOMIC DNA]</scope>
    <source>
        <strain evidence="5">cv. AL8/78</strain>
    </source>
</reference>
<dbReference type="InterPro" id="IPR029014">
    <property type="entry name" value="NiFe-Hase_large"/>
</dbReference>
<reference evidence="6" key="1">
    <citation type="journal article" date="2014" name="Science">
        <title>Ancient hybridizations among the ancestral genomes of bread wheat.</title>
        <authorList>
            <consortium name="International Wheat Genome Sequencing Consortium,"/>
            <person name="Marcussen T."/>
            <person name="Sandve S.R."/>
            <person name="Heier L."/>
            <person name="Spannagl M."/>
            <person name="Pfeifer M."/>
            <person name="Jakobsen K.S."/>
            <person name="Wulff B.B."/>
            <person name="Steuernagel B."/>
            <person name="Mayer K.F."/>
            <person name="Olsen O.A."/>
        </authorList>
    </citation>
    <scope>NUCLEOTIDE SEQUENCE [LARGE SCALE GENOMIC DNA]</scope>
    <source>
        <strain evidence="6">cv. AL8/78</strain>
    </source>
</reference>
<accession>A0A453LG34</accession>
<evidence type="ECO:0000256" key="3">
    <source>
        <dbReference type="ARBA" id="ARBA00031770"/>
    </source>
</evidence>
<dbReference type="Gramene" id="AET5Gv20749200.1">
    <property type="protein sequence ID" value="AET5Gv20749200.1"/>
    <property type="gene ID" value="AET5Gv20749200"/>
</dbReference>
<dbReference type="GO" id="GO:0051287">
    <property type="term" value="F:NAD binding"/>
    <property type="evidence" value="ECO:0007669"/>
    <property type="project" value="InterPro"/>
</dbReference>
<evidence type="ECO:0000256" key="1">
    <source>
        <dbReference type="ARBA" id="ARBA00005769"/>
    </source>
</evidence>
<dbReference type="InterPro" id="IPR001135">
    <property type="entry name" value="NADH_Q_OxRdtase_suD"/>
</dbReference>
<dbReference type="GO" id="GO:0016651">
    <property type="term" value="F:oxidoreductase activity, acting on NAD(P)H"/>
    <property type="evidence" value="ECO:0007669"/>
    <property type="project" value="InterPro"/>
</dbReference>
<organism evidence="5 6">
    <name type="scientific">Aegilops tauschii subsp. strangulata</name>
    <name type="common">Goatgrass</name>
    <dbReference type="NCBI Taxonomy" id="200361"/>
    <lineage>
        <taxon>Eukaryota</taxon>
        <taxon>Viridiplantae</taxon>
        <taxon>Streptophyta</taxon>
        <taxon>Embryophyta</taxon>
        <taxon>Tracheophyta</taxon>
        <taxon>Spermatophyta</taxon>
        <taxon>Magnoliopsida</taxon>
        <taxon>Liliopsida</taxon>
        <taxon>Poales</taxon>
        <taxon>Poaceae</taxon>
        <taxon>BOP clade</taxon>
        <taxon>Pooideae</taxon>
        <taxon>Triticodae</taxon>
        <taxon>Triticeae</taxon>
        <taxon>Triticinae</taxon>
        <taxon>Aegilops</taxon>
    </lineage>
</organism>
<reference evidence="6" key="2">
    <citation type="journal article" date="2017" name="Nat. Plants">
        <title>The Aegilops tauschii genome reveals multiple impacts of transposons.</title>
        <authorList>
            <person name="Zhao G."/>
            <person name="Zou C."/>
            <person name="Li K."/>
            <person name="Wang K."/>
            <person name="Li T."/>
            <person name="Gao L."/>
            <person name="Zhang X."/>
            <person name="Wang H."/>
            <person name="Yang Z."/>
            <person name="Liu X."/>
            <person name="Jiang W."/>
            <person name="Mao L."/>
            <person name="Kong X."/>
            <person name="Jiao Y."/>
            <person name="Jia J."/>
        </authorList>
    </citation>
    <scope>NUCLEOTIDE SEQUENCE [LARGE SCALE GENOMIC DNA]</scope>
    <source>
        <strain evidence="6">cv. AL8/78</strain>
    </source>
</reference>
<evidence type="ECO:0000313" key="6">
    <source>
        <dbReference type="Proteomes" id="UP000015105"/>
    </source>
</evidence>
<dbReference type="PANTHER" id="PTHR11993">
    <property type="entry name" value="NADH-UBIQUINONE OXIDOREDUCTASE 49 KDA SUBUNIT"/>
    <property type="match status" value="1"/>
</dbReference>
<protein>
    <recommendedName>
        <fullName evidence="3">NAD(P)H dehydrogenase subunit H</fullName>
    </recommendedName>
</protein>
<dbReference type="GO" id="GO:0048038">
    <property type="term" value="F:quinone binding"/>
    <property type="evidence" value="ECO:0007669"/>
    <property type="project" value="InterPro"/>
</dbReference>
<dbReference type="Pfam" id="PF00346">
    <property type="entry name" value="Complex1_49kDa"/>
    <property type="match status" value="1"/>
</dbReference>
<proteinExistence type="inferred from homology"/>
<sequence length="171" mass="20165">ILKKINIWVGYLSWARRAIARPVNTLLSSEQQRKHRQEKLCSAHASKTQIPLELLGPSYRPHLVQFSRLFRHFKKEYNSEWNDFEYKFLDKKPSPNFELSRQDLYVRVEAPKGELGIYLVGDDSLFPWRWKIRPPGFINLQFLPQLVKKMKLADIMTILGSIDIIMGEVDH</sequence>
<evidence type="ECO:0000256" key="2">
    <source>
        <dbReference type="ARBA" id="ARBA00022857"/>
    </source>
</evidence>